<gene>
    <name evidence="1" type="ORF">A1OE_1288</name>
</gene>
<organism evidence="1 2">
    <name type="scientific">Candidatus Endolissoclinum faulkneri L2</name>
    <dbReference type="NCBI Taxonomy" id="1193729"/>
    <lineage>
        <taxon>Bacteria</taxon>
        <taxon>Pseudomonadati</taxon>
        <taxon>Pseudomonadota</taxon>
        <taxon>Alphaproteobacteria</taxon>
        <taxon>Rhodospirillales</taxon>
        <taxon>Rhodospirillaceae</taxon>
        <taxon>Candidatus Endolissoclinum</taxon>
    </lineage>
</organism>
<dbReference type="EMBL" id="CP003539">
    <property type="protein sequence ID" value="AFX99461.1"/>
    <property type="molecule type" value="Genomic_DNA"/>
</dbReference>
<sequence length="37" mass="4640">MIFNFALIFQMYFTYHFGVKIKKYLLRNIFYLVKSKI</sequence>
<keyword evidence="2" id="KW-1185">Reference proteome</keyword>
<evidence type="ECO:0000313" key="1">
    <source>
        <dbReference type="EMBL" id="AFX99461.1"/>
    </source>
</evidence>
<proteinExistence type="predicted"/>
<name>K7ZDF0_9PROT</name>
<dbReference type="Proteomes" id="UP000010077">
    <property type="component" value="Chromosome"/>
</dbReference>
<protein>
    <submittedName>
        <fullName evidence="1">Uncharacterized protein</fullName>
    </submittedName>
</protein>
<accession>K7ZDF0</accession>
<dbReference type="KEGG" id="thal:A1OE_1288"/>
<reference evidence="1 2" key="1">
    <citation type="journal article" date="2012" name="Proc. Natl. Acad. Sci. U.S.A.">
        <title>Genome streamlining and chemical defense in a coral reef symbiosis.</title>
        <authorList>
            <person name="Kwan J.C."/>
            <person name="Donia M.S."/>
            <person name="Han A.W."/>
            <person name="Hirose E."/>
            <person name="Haygood M.G."/>
            <person name="Schmidt E.W."/>
        </authorList>
    </citation>
    <scope>NUCLEOTIDE SEQUENCE [LARGE SCALE GENOMIC DNA]</scope>
    <source>
        <strain evidence="1 2">L2</strain>
    </source>
</reference>
<dbReference type="AlphaFoldDB" id="K7ZDF0"/>
<dbReference type="HOGENOM" id="CLU_3341710_0_0_5"/>
<evidence type="ECO:0000313" key="2">
    <source>
        <dbReference type="Proteomes" id="UP000010077"/>
    </source>
</evidence>